<reference evidence="2" key="1">
    <citation type="submission" date="2013-02" db="EMBL/GenBank/DDBJ databases">
        <authorList>
            <person name="Hughes D."/>
        </authorList>
    </citation>
    <scope>NUCLEOTIDE SEQUENCE</scope>
    <source>
        <strain>Durham</strain>
        <strain evidence="2">NC isolate 2 -- Noor lab</strain>
    </source>
</reference>
<sequence>MHEMRRTGSKHRRKLNIGANQFCLARSFSPKMEQGFHLARYHSILLPAPQLTRSRYQQFLRYFFGT</sequence>
<keyword evidence="2" id="KW-1185">Reference proteome</keyword>
<proteinExistence type="predicted"/>
<dbReference type="HOGENOM" id="CLU_2834048_0_0_1"/>
<name>T1GPC6_MEGSC</name>
<dbReference type="Proteomes" id="UP000015102">
    <property type="component" value="Unassembled WGS sequence"/>
</dbReference>
<dbReference type="AlphaFoldDB" id="T1GPC6"/>
<evidence type="ECO:0000313" key="2">
    <source>
        <dbReference type="Proteomes" id="UP000015102"/>
    </source>
</evidence>
<accession>T1GPC6</accession>
<dbReference type="EMBL" id="CAQQ02392428">
    <property type="status" value="NOT_ANNOTATED_CDS"/>
    <property type="molecule type" value="Genomic_DNA"/>
</dbReference>
<evidence type="ECO:0000313" key="1">
    <source>
        <dbReference type="EnsemblMetazoa" id="MESCA005451-PA"/>
    </source>
</evidence>
<organism evidence="1 2">
    <name type="scientific">Megaselia scalaris</name>
    <name type="common">Humpbacked fly</name>
    <name type="synonym">Phora scalaris</name>
    <dbReference type="NCBI Taxonomy" id="36166"/>
    <lineage>
        <taxon>Eukaryota</taxon>
        <taxon>Metazoa</taxon>
        <taxon>Ecdysozoa</taxon>
        <taxon>Arthropoda</taxon>
        <taxon>Hexapoda</taxon>
        <taxon>Insecta</taxon>
        <taxon>Pterygota</taxon>
        <taxon>Neoptera</taxon>
        <taxon>Endopterygota</taxon>
        <taxon>Diptera</taxon>
        <taxon>Brachycera</taxon>
        <taxon>Muscomorpha</taxon>
        <taxon>Platypezoidea</taxon>
        <taxon>Phoridae</taxon>
        <taxon>Megaseliini</taxon>
        <taxon>Megaselia</taxon>
    </lineage>
</organism>
<dbReference type="EMBL" id="CAQQ02392427">
    <property type="status" value="NOT_ANNOTATED_CDS"/>
    <property type="molecule type" value="Genomic_DNA"/>
</dbReference>
<dbReference type="EnsemblMetazoa" id="MESCA005451-RA">
    <property type="protein sequence ID" value="MESCA005451-PA"/>
    <property type="gene ID" value="MESCA005451"/>
</dbReference>
<reference evidence="1" key="2">
    <citation type="submission" date="2015-06" db="UniProtKB">
        <authorList>
            <consortium name="EnsemblMetazoa"/>
        </authorList>
    </citation>
    <scope>IDENTIFICATION</scope>
</reference>
<protein>
    <submittedName>
        <fullName evidence="1">Uncharacterized protein</fullName>
    </submittedName>
</protein>
<dbReference type="EMBL" id="CAQQ02392426">
    <property type="status" value="NOT_ANNOTATED_CDS"/>
    <property type="molecule type" value="Genomic_DNA"/>
</dbReference>